<evidence type="ECO:0000313" key="3">
    <source>
        <dbReference type="Proteomes" id="UP000182272"/>
    </source>
</evidence>
<proteinExistence type="predicted"/>
<dbReference type="AlphaFoldDB" id="A0A1H6NMT5"/>
<evidence type="ECO:0000313" key="2">
    <source>
        <dbReference type="EMBL" id="SEI17108.1"/>
    </source>
</evidence>
<feature type="region of interest" description="Disordered" evidence="1">
    <location>
        <begin position="116"/>
        <end position="138"/>
    </location>
</feature>
<reference evidence="2 3" key="1">
    <citation type="submission" date="2016-10" db="EMBL/GenBank/DDBJ databases">
        <authorList>
            <person name="de Groot N.N."/>
        </authorList>
    </citation>
    <scope>NUCLEOTIDE SEQUENCE [LARGE SCALE GENOMIC DNA]</scope>
    <source>
        <strain evidence="2 3">LMG 2158</strain>
    </source>
</reference>
<dbReference type="Proteomes" id="UP000182272">
    <property type="component" value="Chromosome I"/>
</dbReference>
<name>A0A1H6NMT5_9PSED</name>
<evidence type="ECO:0000256" key="1">
    <source>
        <dbReference type="SAM" id="MobiDB-lite"/>
    </source>
</evidence>
<feature type="compositionally biased region" description="Basic and acidic residues" evidence="1">
    <location>
        <begin position="125"/>
        <end position="138"/>
    </location>
</feature>
<gene>
    <name evidence="2" type="ORF">SAMN05216581_3307</name>
</gene>
<protein>
    <submittedName>
        <fullName evidence="2">Uncharacterized protein</fullName>
    </submittedName>
</protein>
<accession>A0A1H6NMT5</accession>
<sequence length="138" mass="16462">MSREFYYPSEWARCLDAQESNLATGVTPRWESGKNGQALRMALGFYKLRCFANRLQVNGGAIWERMSWKDALRIYLLNKHHWHLDHLRSIDRDEDFLFLLHDDLVAMKLNKEEADPVRQWTGHHGSRDEYEQHFQDVE</sequence>
<dbReference type="EMBL" id="LT629972">
    <property type="protein sequence ID" value="SEI17108.1"/>
    <property type="molecule type" value="Genomic_DNA"/>
</dbReference>
<organism evidence="2 3">
    <name type="scientific">Pseudomonas asplenii</name>
    <dbReference type="NCBI Taxonomy" id="53407"/>
    <lineage>
        <taxon>Bacteria</taxon>
        <taxon>Pseudomonadati</taxon>
        <taxon>Pseudomonadota</taxon>
        <taxon>Gammaproteobacteria</taxon>
        <taxon>Pseudomonadales</taxon>
        <taxon>Pseudomonadaceae</taxon>
        <taxon>Pseudomonas</taxon>
    </lineage>
</organism>